<dbReference type="GO" id="GO:0006366">
    <property type="term" value="P:transcription by RNA polymerase II"/>
    <property type="evidence" value="ECO:0007669"/>
    <property type="project" value="TreeGrafter"/>
</dbReference>
<dbReference type="SUPFAM" id="SSF53036">
    <property type="entry name" value="Eukaryotic RPB5 N-terminal domain"/>
    <property type="match status" value="1"/>
</dbReference>
<dbReference type="GO" id="GO:0003677">
    <property type="term" value="F:DNA binding"/>
    <property type="evidence" value="ECO:0007669"/>
    <property type="project" value="InterPro"/>
</dbReference>
<feature type="domain" description="RNA polymerase Rpb5 N-terminal" evidence="6">
    <location>
        <begin position="12"/>
        <end position="94"/>
    </location>
</feature>
<dbReference type="FunFam" id="3.90.940.20:FF:000001">
    <property type="entry name" value="DNA-directed RNA polymerases I, II, and III subunit RPABC1"/>
    <property type="match status" value="1"/>
</dbReference>
<evidence type="ECO:0000259" key="5">
    <source>
        <dbReference type="Pfam" id="PF01191"/>
    </source>
</evidence>
<dbReference type="PaxDb" id="65489-OBART01G34350.1"/>
<reference evidence="7" key="2">
    <citation type="submission" date="2015-03" db="UniProtKB">
        <authorList>
            <consortium name="EnsemblPlants"/>
        </authorList>
    </citation>
    <scope>IDENTIFICATION</scope>
</reference>
<dbReference type="Pfam" id="PF01191">
    <property type="entry name" value="RNA_pol_Rpb5_C"/>
    <property type="match status" value="1"/>
</dbReference>
<dbReference type="AlphaFoldDB" id="A0A0D3EV75"/>
<evidence type="ECO:0000256" key="2">
    <source>
        <dbReference type="ARBA" id="ARBA00023163"/>
    </source>
</evidence>
<dbReference type="GO" id="GO:0005736">
    <property type="term" value="C:RNA polymerase I complex"/>
    <property type="evidence" value="ECO:0007669"/>
    <property type="project" value="TreeGrafter"/>
</dbReference>
<dbReference type="Gene3D" id="3.90.940.20">
    <property type="entry name" value="RPB5-like RNA polymerase subunit"/>
    <property type="match status" value="1"/>
</dbReference>
<organism evidence="7">
    <name type="scientific">Oryza barthii</name>
    <dbReference type="NCBI Taxonomy" id="65489"/>
    <lineage>
        <taxon>Eukaryota</taxon>
        <taxon>Viridiplantae</taxon>
        <taxon>Streptophyta</taxon>
        <taxon>Embryophyta</taxon>
        <taxon>Tracheophyta</taxon>
        <taxon>Spermatophyta</taxon>
        <taxon>Magnoliopsida</taxon>
        <taxon>Liliopsida</taxon>
        <taxon>Poales</taxon>
        <taxon>Poaceae</taxon>
        <taxon>BOP clade</taxon>
        <taxon>Oryzoideae</taxon>
        <taxon>Oryzeae</taxon>
        <taxon>Oryzinae</taxon>
        <taxon>Oryza</taxon>
    </lineage>
</organism>
<keyword evidence="3" id="KW-0539">Nucleus</keyword>
<comment type="similarity">
    <text evidence="4">Belongs to the archaeal Rpo5/eukaryotic RPB5 RNA polymerase subunit family.</text>
</comment>
<feature type="domain" description="RNA polymerase subunit H/Rpb5 C-terminal" evidence="5">
    <location>
        <begin position="137"/>
        <end position="209"/>
    </location>
</feature>
<dbReference type="InterPro" id="IPR035913">
    <property type="entry name" value="RPB5-like_sf"/>
</dbReference>
<dbReference type="Pfam" id="PF03871">
    <property type="entry name" value="RNA_pol_Rpb5_N"/>
    <property type="match status" value="1"/>
</dbReference>
<dbReference type="HOGENOM" id="CLU_058320_0_1_1"/>
<dbReference type="STRING" id="65489.A0A0D3EV75"/>
<dbReference type="Gene3D" id="3.40.1340.10">
    <property type="entry name" value="RNA polymerase, Rpb5, N-terminal domain"/>
    <property type="match status" value="1"/>
</dbReference>
<dbReference type="InterPro" id="IPR000783">
    <property type="entry name" value="RNA_pol_subH/Rpb5_C"/>
</dbReference>
<dbReference type="InterPro" id="IPR014381">
    <property type="entry name" value="Arch_Rpo5/euc_Rpb5"/>
</dbReference>
<dbReference type="InterPro" id="IPR020608">
    <property type="entry name" value="RNA_pol_subH/Rpb5_CS"/>
</dbReference>
<dbReference type="EnsemblPlants" id="OBART01G34350.1">
    <property type="protein sequence ID" value="OBART01G34350.1"/>
    <property type="gene ID" value="OBART01G34350"/>
</dbReference>
<dbReference type="HAMAP" id="MF_00025">
    <property type="entry name" value="RNApol_Rpo5_RPB5"/>
    <property type="match status" value="1"/>
</dbReference>
<dbReference type="PIRSF" id="PIRSF000747">
    <property type="entry name" value="RPB5"/>
    <property type="match status" value="1"/>
</dbReference>
<evidence type="ECO:0008006" key="9">
    <source>
        <dbReference type="Google" id="ProtNLM"/>
    </source>
</evidence>
<evidence type="ECO:0000313" key="7">
    <source>
        <dbReference type="EnsemblPlants" id="OBART01G34350.1"/>
    </source>
</evidence>
<evidence type="ECO:0000256" key="4">
    <source>
        <dbReference type="ARBA" id="ARBA00025765"/>
    </source>
</evidence>
<dbReference type="GO" id="GO:0042797">
    <property type="term" value="P:tRNA transcription by RNA polymerase III"/>
    <property type="evidence" value="ECO:0007669"/>
    <property type="project" value="TreeGrafter"/>
</dbReference>
<comment type="subcellular location">
    <subcellularLocation>
        <location evidence="1">Nucleus</location>
    </subcellularLocation>
</comment>
<dbReference type="InterPro" id="IPR036710">
    <property type="entry name" value="RNA_pol_Rpb5_N_sf"/>
</dbReference>
<keyword evidence="2" id="KW-0804">Transcription</keyword>
<dbReference type="Proteomes" id="UP000026960">
    <property type="component" value="Chromosome 1"/>
</dbReference>
<dbReference type="Gramene" id="OBART01G34350.1">
    <property type="protein sequence ID" value="OBART01G34350.1"/>
    <property type="gene ID" value="OBART01G34350"/>
</dbReference>
<dbReference type="PANTHER" id="PTHR10535:SF16">
    <property type="entry name" value="OS01G0805800 PROTEIN"/>
    <property type="match status" value="1"/>
</dbReference>
<dbReference type="FunFam" id="3.40.1340.10:FF:000001">
    <property type="entry name" value="DNA-directed RNA polymerases I, II, and III subunit RPABC1"/>
    <property type="match status" value="1"/>
</dbReference>
<dbReference type="InterPro" id="IPR005571">
    <property type="entry name" value="RNA_pol_Rpb5_N"/>
</dbReference>
<dbReference type="eggNOG" id="KOG3218">
    <property type="taxonomic scope" value="Eukaryota"/>
</dbReference>
<dbReference type="GO" id="GO:0006362">
    <property type="term" value="P:transcription elongation by RNA polymerase I"/>
    <property type="evidence" value="ECO:0007669"/>
    <property type="project" value="TreeGrafter"/>
</dbReference>
<evidence type="ECO:0000313" key="8">
    <source>
        <dbReference type="Proteomes" id="UP000026960"/>
    </source>
</evidence>
<evidence type="ECO:0000256" key="3">
    <source>
        <dbReference type="ARBA" id="ARBA00023242"/>
    </source>
</evidence>
<evidence type="ECO:0000256" key="1">
    <source>
        <dbReference type="ARBA" id="ARBA00004123"/>
    </source>
</evidence>
<dbReference type="GO" id="GO:0005665">
    <property type="term" value="C:RNA polymerase II, core complex"/>
    <property type="evidence" value="ECO:0007669"/>
    <property type="project" value="TreeGrafter"/>
</dbReference>
<dbReference type="PANTHER" id="PTHR10535">
    <property type="entry name" value="DNA-DIRECTED RNA POLYMERASES I, II, AND III SUBUNIT RPABC1"/>
    <property type="match status" value="1"/>
</dbReference>
<proteinExistence type="inferred from homology"/>
<sequence>MSAGLVTEEVMVGRLVRIRRTVMQMLRDRGYLVVEHELAMGRRDFLRKYGESFHREDLLINKYKKNDPSDQIYVFFPNDDKVGMKHIKKYVEMMKAENVSRAVLVLQQNLTPFARSFLQELEPKIHLEIFQEAELLINIKEHVLVPEHQVLNNEEKKTLLERYTLKETQLPRIQITDPIARYYGLRRGQVVKIIRPSETAGRYVTYRYVKNEMESTINLVIFAGIHT</sequence>
<evidence type="ECO:0000259" key="6">
    <source>
        <dbReference type="Pfam" id="PF03871"/>
    </source>
</evidence>
<dbReference type="NCBIfam" id="NF007129">
    <property type="entry name" value="PRK09570.1"/>
    <property type="match status" value="1"/>
</dbReference>
<dbReference type="PROSITE" id="PS01110">
    <property type="entry name" value="RNA_POL_H_23KD"/>
    <property type="match status" value="1"/>
</dbReference>
<protein>
    <recommendedName>
        <fullName evidence="9">RNA polymerase subunit H/Rpb5 C-terminal domain-containing protein</fullName>
    </recommendedName>
</protein>
<dbReference type="SUPFAM" id="SSF55287">
    <property type="entry name" value="RPB5-like RNA polymerase subunit"/>
    <property type="match status" value="1"/>
</dbReference>
<accession>A0A0D3EV75</accession>
<name>A0A0D3EV75_9ORYZ</name>
<reference evidence="7" key="1">
    <citation type="journal article" date="2009" name="Rice">
        <title>De Novo Next Generation Sequencing of Plant Genomes.</title>
        <authorList>
            <person name="Rounsley S."/>
            <person name="Marri P.R."/>
            <person name="Yu Y."/>
            <person name="He R."/>
            <person name="Sisneros N."/>
            <person name="Goicoechea J.L."/>
            <person name="Lee S.J."/>
            <person name="Angelova A."/>
            <person name="Kudrna D."/>
            <person name="Luo M."/>
            <person name="Affourtit J."/>
            <person name="Desany B."/>
            <person name="Knight J."/>
            <person name="Niazi F."/>
            <person name="Egholm M."/>
            <person name="Wing R.A."/>
        </authorList>
    </citation>
    <scope>NUCLEOTIDE SEQUENCE [LARGE SCALE GENOMIC DNA]</scope>
    <source>
        <strain evidence="7">cv. IRGC 105608</strain>
    </source>
</reference>
<keyword evidence="8" id="KW-1185">Reference proteome</keyword>
<dbReference type="GO" id="GO:0003899">
    <property type="term" value="F:DNA-directed RNA polymerase activity"/>
    <property type="evidence" value="ECO:0007669"/>
    <property type="project" value="InterPro"/>
</dbReference>
<dbReference type="GO" id="GO:0005666">
    <property type="term" value="C:RNA polymerase III complex"/>
    <property type="evidence" value="ECO:0007669"/>
    <property type="project" value="TreeGrafter"/>
</dbReference>